<feature type="compositionally biased region" description="Acidic residues" evidence="4">
    <location>
        <begin position="83"/>
        <end position="113"/>
    </location>
</feature>
<evidence type="ECO:0000256" key="1">
    <source>
        <dbReference type="ARBA" id="ARBA00022723"/>
    </source>
</evidence>
<dbReference type="KEGG" id="gra:105794929"/>
<dbReference type="Proteomes" id="UP000032304">
    <property type="component" value="Chromosome 5"/>
</dbReference>
<dbReference type="AlphaFoldDB" id="A0A0D2RQA2"/>
<organism evidence="6 8">
    <name type="scientific">Gossypium raimondii</name>
    <name type="common">Peruvian cotton</name>
    <name type="synonym">Gossypium klotzschianum subsp. raimondii</name>
    <dbReference type="NCBI Taxonomy" id="29730"/>
    <lineage>
        <taxon>Eukaryota</taxon>
        <taxon>Viridiplantae</taxon>
        <taxon>Streptophyta</taxon>
        <taxon>Embryophyta</taxon>
        <taxon>Tracheophyta</taxon>
        <taxon>Spermatophyta</taxon>
        <taxon>Magnoliopsida</taxon>
        <taxon>eudicotyledons</taxon>
        <taxon>Gunneridae</taxon>
        <taxon>Pentapetalae</taxon>
        <taxon>rosids</taxon>
        <taxon>malvids</taxon>
        <taxon>Malvales</taxon>
        <taxon>Malvaceae</taxon>
        <taxon>Malvoideae</taxon>
        <taxon>Gossypium</taxon>
    </lineage>
</organism>
<feature type="compositionally biased region" description="Basic and acidic residues" evidence="4">
    <location>
        <begin position="201"/>
        <end position="211"/>
    </location>
</feature>
<dbReference type="EMBL" id="CM001744">
    <property type="protein sequence ID" value="KJB31761.1"/>
    <property type="molecule type" value="Genomic_DNA"/>
</dbReference>
<sequence length="235" mass="25384">MKSCELCKLAATTSCESDQASLCWDCDAVVHGANFLVARHVRCLLCHACQSLTPWRATGSKLGRTVSVCERCIDGGDRKESEAENDDDGDGEDDEGDDSDDDVSVGDDVEDGENQVVPWSTVANTPPPAPSSSSSDNYSGGEREVSRSTNLFSLKRSRGNASDLHSQDDPDRLSSKRRYGYHTVLATRCRAEEGGVSVDSRTMRLSKDQQIKPEGTVQLQSESRGATSTESLGKN</sequence>
<keyword evidence="8" id="KW-1185">Reference proteome</keyword>
<evidence type="ECO:0000313" key="6">
    <source>
        <dbReference type="EMBL" id="KJB31761.1"/>
    </source>
</evidence>
<proteinExistence type="predicted"/>
<feature type="domain" description="B box-type" evidence="5">
    <location>
        <begin position="1"/>
        <end position="45"/>
    </location>
</feature>
<evidence type="ECO:0000313" key="8">
    <source>
        <dbReference type="Proteomes" id="UP000032304"/>
    </source>
</evidence>
<feature type="region of interest" description="Disordered" evidence="4">
    <location>
        <begin position="77"/>
        <end position="177"/>
    </location>
</feature>
<dbReference type="STRING" id="29730.A0A0D2RQA2"/>
<dbReference type="InterPro" id="IPR049808">
    <property type="entry name" value="CONSTANS-like_Bbox1"/>
</dbReference>
<dbReference type="SMART" id="SM00336">
    <property type="entry name" value="BBOX"/>
    <property type="match status" value="1"/>
</dbReference>
<reference evidence="7 9" key="2">
    <citation type="journal article" date="2019" name="Genome Biol. Evol.">
        <title>Insights into the evolution of the New World diploid cottons (Gossypium, subgenus Houzingenia) based on genome sequencing.</title>
        <authorList>
            <person name="Grover C.E."/>
            <person name="Arick M.A. 2nd"/>
            <person name="Thrash A."/>
            <person name="Conover J.L."/>
            <person name="Sanders W.S."/>
            <person name="Peterson D.G."/>
            <person name="Frelichowski J.E."/>
            <person name="Scheffler J.A."/>
            <person name="Scheffler B.E."/>
            <person name="Wendel J.F."/>
        </authorList>
    </citation>
    <scope>NUCLEOTIDE SEQUENCE [LARGE SCALE GENOMIC DNA]</scope>
    <source>
        <strain evidence="7">8</strain>
        <tissue evidence="7">Leaf</tissue>
    </source>
</reference>
<evidence type="ECO:0000313" key="9">
    <source>
        <dbReference type="Proteomes" id="UP000593578"/>
    </source>
</evidence>
<dbReference type="GO" id="GO:0008270">
    <property type="term" value="F:zinc ion binding"/>
    <property type="evidence" value="ECO:0007669"/>
    <property type="project" value="UniProtKB-KW"/>
</dbReference>
<gene>
    <name evidence="6" type="ORF">B456_005G207500</name>
    <name evidence="7" type="ORF">Gorai_017189</name>
</gene>
<dbReference type="Proteomes" id="UP000593578">
    <property type="component" value="Unassembled WGS sequence"/>
</dbReference>
<feature type="compositionally biased region" description="Polar residues" evidence="4">
    <location>
        <begin position="217"/>
        <end position="235"/>
    </location>
</feature>
<feature type="region of interest" description="Disordered" evidence="4">
    <location>
        <begin position="192"/>
        <end position="235"/>
    </location>
</feature>
<keyword evidence="1" id="KW-0479">Metal-binding</keyword>
<evidence type="ECO:0000259" key="5">
    <source>
        <dbReference type="SMART" id="SM00336"/>
    </source>
</evidence>
<evidence type="ECO:0000256" key="4">
    <source>
        <dbReference type="SAM" id="MobiDB-lite"/>
    </source>
</evidence>
<dbReference type="PANTHER" id="PTHR31717">
    <property type="entry name" value="ZINC FINGER PROTEIN CONSTANS-LIKE 10"/>
    <property type="match status" value="1"/>
</dbReference>
<dbReference type="InterPro" id="IPR000315">
    <property type="entry name" value="Znf_B-box"/>
</dbReference>
<dbReference type="PANTHER" id="PTHR31717:SF57">
    <property type="entry name" value="ZINC FINGER PROTEIN CONSTANS-LIKE"/>
    <property type="match status" value="1"/>
</dbReference>
<keyword evidence="3" id="KW-0862">Zinc</keyword>
<dbReference type="EMBL" id="JABEZZ010000005">
    <property type="protein sequence ID" value="MBA0586447.1"/>
    <property type="molecule type" value="Genomic_DNA"/>
</dbReference>
<dbReference type="OrthoDB" id="153872at2759"/>
<reference evidence="7" key="3">
    <citation type="submission" date="2020-04" db="EMBL/GenBank/DDBJ databases">
        <authorList>
            <person name="Grover C.E."/>
            <person name="Arick M.A. II"/>
            <person name="Thrash A."/>
            <person name="Conover J.L."/>
            <person name="Sanders W.S."/>
            <person name="Peterson D.G."/>
            <person name="Scheffler J.A."/>
            <person name="Scheffler B.E."/>
            <person name="Wendel J.F."/>
        </authorList>
    </citation>
    <scope>NUCLEOTIDE SEQUENCE</scope>
    <source>
        <strain evidence="7">8</strain>
        <tissue evidence="7">Leaf</tissue>
    </source>
</reference>
<feature type="compositionally biased region" description="Basic and acidic residues" evidence="4">
    <location>
        <begin position="165"/>
        <end position="174"/>
    </location>
</feature>
<evidence type="ECO:0000256" key="3">
    <source>
        <dbReference type="ARBA" id="ARBA00022833"/>
    </source>
</evidence>
<protein>
    <recommendedName>
        <fullName evidence="5">B box-type domain-containing protein</fullName>
    </recommendedName>
</protein>
<reference evidence="6 8" key="1">
    <citation type="journal article" date="2012" name="Nature">
        <title>Repeated polyploidization of Gossypium genomes and the evolution of spinnable cotton fibres.</title>
        <authorList>
            <person name="Paterson A.H."/>
            <person name="Wendel J.F."/>
            <person name="Gundlach H."/>
            <person name="Guo H."/>
            <person name="Jenkins J."/>
            <person name="Jin D."/>
            <person name="Llewellyn D."/>
            <person name="Showmaker K.C."/>
            <person name="Shu S."/>
            <person name="Udall J."/>
            <person name="Yoo M.J."/>
            <person name="Byers R."/>
            <person name="Chen W."/>
            <person name="Doron-Faigenboim A."/>
            <person name="Duke M.V."/>
            <person name="Gong L."/>
            <person name="Grimwood J."/>
            <person name="Grover C."/>
            <person name="Grupp K."/>
            <person name="Hu G."/>
            <person name="Lee T.H."/>
            <person name="Li J."/>
            <person name="Lin L."/>
            <person name="Liu T."/>
            <person name="Marler B.S."/>
            <person name="Page J.T."/>
            <person name="Roberts A.W."/>
            <person name="Romanel E."/>
            <person name="Sanders W.S."/>
            <person name="Szadkowski E."/>
            <person name="Tan X."/>
            <person name="Tang H."/>
            <person name="Xu C."/>
            <person name="Wang J."/>
            <person name="Wang Z."/>
            <person name="Zhang D."/>
            <person name="Zhang L."/>
            <person name="Ashrafi H."/>
            <person name="Bedon F."/>
            <person name="Bowers J.E."/>
            <person name="Brubaker C.L."/>
            <person name="Chee P.W."/>
            <person name="Das S."/>
            <person name="Gingle A.R."/>
            <person name="Haigler C.H."/>
            <person name="Harker D."/>
            <person name="Hoffmann L.V."/>
            <person name="Hovav R."/>
            <person name="Jones D.C."/>
            <person name="Lemke C."/>
            <person name="Mansoor S."/>
            <person name="ur Rahman M."/>
            <person name="Rainville L.N."/>
            <person name="Rambani A."/>
            <person name="Reddy U.K."/>
            <person name="Rong J.K."/>
            <person name="Saranga Y."/>
            <person name="Scheffler B.E."/>
            <person name="Scheffler J.A."/>
            <person name="Stelly D.M."/>
            <person name="Triplett B.A."/>
            <person name="Van Deynze A."/>
            <person name="Vaslin M.F."/>
            <person name="Waghmare V.N."/>
            <person name="Walford S.A."/>
            <person name="Wright R.J."/>
            <person name="Zaki E.A."/>
            <person name="Zhang T."/>
            <person name="Dennis E.S."/>
            <person name="Mayer K.F."/>
            <person name="Peterson D.G."/>
            <person name="Rokhsar D.S."/>
            <person name="Wang X."/>
            <person name="Schmutz J."/>
        </authorList>
    </citation>
    <scope>NUCLEOTIDE SEQUENCE [LARGE SCALE GENOMIC DNA]</scope>
</reference>
<keyword evidence="2" id="KW-0863">Zinc-finger</keyword>
<accession>A0A0D2RQA2</accession>
<name>A0A0D2RQA2_GOSRA</name>
<dbReference type="eggNOG" id="ENOG502S0GS">
    <property type="taxonomic scope" value="Eukaryota"/>
</dbReference>
<evidence type="ECO:0000256" key="2">
    <source>
        <dbReference type="ARBA" id="ARBA00022771"/>
    </source>
</evidence>
<dbReference type="Gramene" id="KJB31761">
    <property type="protein sequence ID" value="KJB31761"/>
    <property type="gene ID" value="B456_005G207500"/>
</dbReference>
<dbReference type="CDD" id="cd19821">
    <property type="entry name" value="Bbox1_BBX-like"/>
    <property type="match status" value="1"/>
</dbReference>
<evidence type="ECO:0000313" key="7">
    <source>
        <dbReference type="EMBL" id="MBA0586447.1"/>
    </source>
</evidence>